<evidence type="ECO:0000256" key="3">
    <source>
        <dbReference type="ARBA" id="ARBA00022475"/>
    </source>
</evidence>
<keyword evidence="3" id="KW-1003">Cell membrane</keyword>
<feature type="transmembrane region" description="Helical" evidence="7">
    <location>
        <begin position="262"/>
        <end position="285"/>
    </location>
</feature>
<evidence type="ECO:0000256" key="2">
    <source>
        <dbReference type="ARBA" id="ARBA00022448"/>
    </source>
</evidence>
<dbReference type="PANTHER" id="PTHR30193">
    <property type="entry name" value="ABC TRANSPORTER PERMEASE PROTEIN"/>
    <property type="match status" value="1"/>
</dbReference>
<sequence>MARSHTKLNSLFVGSIMFAPYFALLIAFGIVPIVVAARTSLEASVLNPDGGPLNYLQVLQDFRFLPALLNVGIFLILYVPAMLIVVAGMSLLLDTVQGKWNISLRLAYLVPASLTGATSVLVWYFLLEPTLSPYQDILKALGLTQGGDIWRAPNLAYIFVVMAFFTGAGNWIVVQYGSLQSIPDDILEAARIDGASGPQIALKIKLPLIKKYLVYMGILVFAAGLQVFVEPQLISASVYPGLASNWSLNQLSYSFAFQGNNLGAAAALSLMLLLVCIVSAVVLIFRTDFFEGSGVKRK</sequence>
<dbReference type="KEGG" id="nak:EH165_00335"/>
<dbReference type="RefSeq" id="WP_124797532.1">
    <property type="nucleotide sequence ID" value="NZ_CP034170.1"/>
</dbReference>
<feature type="transmembrane region" description="Helical" evidence="7">
    <location>
        <begin position="212"/>
        <end position="229"/>
    </location>
</feature>
<evidence type="ECO:0000256" key="1">
    <source>
        <dbReference type="ARBA" id="ARBA00004651"/>
    </source>
</evidence>
<dbReference type="GO" id="GO:0005886">
    <property type="term" value="C:plasma membrane"/>
    <property type="evidence" value="ECO:0007669"/>
    <property type="project" value="UniProtKB-SubCell"/>
</dbReference>
<dbReference type="SUPFAM" id="SSF161098">
    <property type="entry name" value="MetI-like"/>
    <property type="match status" value="1"/>
</dbReference>
<dbReference type="Proteomes" id="UP000268084">
    <property type="component" value="Chromosome"/>
</dbReference>
<evidence type="ECO:0000256" key="5">
    <source>
        <dbReference type="ARBA" id="ARBA00022989"/>
    </source>
</evidence>
<keyword evidence="5 7" id="KW-1133">Transmembrane helix</keyword>
<evidence type="ECO:0000256" key="4">
    <source>
        <dbReference type="ARBA" id="ARBA00022692"/>
    </source>
</evidence>
<dbReference type="InterPro" id="IPR051393">
    <property type="entry name" value="ABC_transporter_permease"/>
</dbReference>
<evidence type="ECO:0000313" key="9">
    <source>
        <dbReference type="EMBL" id="AZI56847.1"/>
    </source>
</evidence>
<feature type="transmembrane region" description="Helical" evidence="7">
    <location>
        <begin position="12"/>
        <end position="37"/>
    </location>
</feature>
<feature type="transmembrane region" description="Helical" evidence="7">
    <location>
        <begin position="155"/>
        <end position="174"/>
    </location>
</feature>
<feature type="domain" description="ABC transmembrane type-1" evidence="8">
    <location>
        <begin position="68"/>
        <end position="283"/>
    </location>
</feature>
<dbReference type="PROSITE" id="PS50928">
    <property type="entry name" value="ABC_TM1"/>
    <property type="match status" value="1"/>
</dbReference>
<feature type="transmembrane region" description="Helical" evidence="7">
    <location>
        <begin position="67"/>
        <end position="93"/>
    </location>
</feature>
<keyword evidence="4 7" id="KW-0812">Transmembrane</keyword>
<dbReference type="Pfam" id="PF00528">
    <property type="entry name" value="BPD_transp_1"/>
    <property type="match status" value="1"/>
</dbReference>
<dbReference type="CDD" id="cd06261">
    <property type="entry name" value="TM_PBP2"/>
    <property type="match status" value="1"/>
</dbReference>
<dbReference type="InterPro" id="IPR000515">
    <property type="entry name" value="MetI-like"/>
</dbReference>
<protein>
    <submittedName>
        <fullName evidence="9">Sugar ABC transporter permease</fullName>
    </submittedName>
</protein>
<evidence type="ECO:0000259" key="8">
    <source>
        <dbReference type="PROSITE" id="PS50928"/>
    </source>
</evidence>
<dbReference type="AlphaFoldDB" id="A0A3G8ZJA8"/>
<comment type="subcellular location">
    <subcellularLocation>
        <location evidence="1 7">Cell membrane</location>
        <topology evidence="1 7">Multi-pass membrane protein</topology>
    </subcellularLocation>
</comment>
<dbReference type="OrthoDB" id="3210259at2"/>
<reference evidence="9 10" key="1">
    <citation type="submission" date="2018-11" db="EMBL/GenBank/DDBJ databases">
        <authorList>
            <person name="Da X."/>
        </authorList>
    </citation>
    <scope>NUCLEOTIDE SEQUENCE [LARGE SCALE GENOMIC DNA]</scope>
    <source>
        <strain evidence="9 10">S14-144</strain>
    </source>
</reference>
<keyword evidence="10" id="KW-1185">Reference proteome</keyword>
<evidence type="ECO:0000256" key="7">
    <source>
        <dbReference type="RuleBase" id="RU363032"/>
    </source>
</evidence>
<feature type="transmembrane region" description="Helical" evidence="7">
    <location>
        <begin position="105"/>
        <end position="126"/>
    </location>
</feature>
<organism evidence="9 10">
    <name type="scientific">Nakamurella antarctica</name>
    <dbReference type="NCBI Taxonomy" id="1902245"/>
    <lineage>
        <taxon>Bacteria</taxon>
        <taxon>Bacillati</taxon>
        <taxon>Actinomycetota</taxon>
        <taxon>Actinomycetes</taxon>
        <taxon>Nakamurellales</taxon>
        <taxon>Nakamurellaceae</taxon>
        <taxon>Nakamurella</taxon>
    </lineage>
</organism>
<dbReference type="InterPro" id="IPR035906">
    <property type="entry name" value="MetI-like_sf"/>
</dbReference>
<dbReference type="PANTHER" id="PTHR30193:SF41">
    <property type="entry name" value="DIACETYLCHITOBIOSE UPTAKE SYSTEM PERMEASE PROTEIN NGCF"/>
    <property type="match status" value="1"/>
</dbReference>
<dbReference type="EMBL" id="CP034170">
    <property type="protein sequence ID" value="AZI56847.1"/>
    <property type="molecule type" value="Genomic_DNA"/>
</dbReference>
<dbReference type="Gene3D" id="1.10.3720.10">
    <property type="entry name" value="MetI-like"/>
    <property type="match status" value="1"/>
</dbReference>
<proteinExistence type="inferred from homology"/>
<evidence type="ECO:0000256" key="6">
    <source>
        <dbReference type="ARBA" id="ARBA00023136"/>
    </source>
</evidence>
<comment type="similarity">
    <text evidence="7">Belongs to the binding-protein-dependent transport system permease family.</text>
</comment>
<gene>
    <name evidence="9" type="ORF">EH165_00335</name>
</gene>
<keyword evidence="2 7" id="KW-0813">Transport</keyword>
<keyword evidence="6 7" id="KW-0472">Membrane</keyword>
<accession>A0A3G8ZJA8</accession>
<reference evidence="9 10" key="2">
    <citation type="submission" date="2018-12" db="EMBL/GenBank/DDBJ databases">
        <title>Nakamurella antarcticus sp. nov., isolated from Antarctica South Shetland Islands soil.</title>
        <authorList>
            <person name="Peng F."/>
        </authorList>
    </citation>
    <scope>NUCLEOTIDE SEQUENCE [LARGE SCALE GENOMIC DNA]</scope>
    <source>
        <strain evidence="9 10">S14-144</strain>
    </source>
</reference>
<dbReference type="GO" id="GO:0055085">
    <property type="term" value="P:transmembrane transport"/>
    <property type="evidence" value="ECO:0007669"/>
    <property type="project" value="InterPro"/>
</dbReference>
<evidence type="ECO:0000313" key="10">
    <source>
        <dbReference type="Proteomes" id="UP000268084"/>
    </source>
</evidence>
<name>A0A3G8ZJA8_9ACTN</name>